<dbReference type="InterPro" id="IPR004013">
    <property type="entry name" value="PHP_dom"/>
</dbReference>
<accession>A0A8D5JKI8</accession>
<protein>
    <recommendedName>
        <fullName evidence="1">PHP domain-containing protein</fullName>
    </recommendedName>
</protein>
<sequence>MFLLGVRSSYSLLRGTTSPTRLCRLVKKLGYSGIGLADRDNLYGLWNFLRGCRIEGLCPVIGAQVTEPGSSDFVTCLVKNNRGIVPSALF</sequence>
<gene>
    <name evidence="2" type="ORF">DGMP_02800</name>
</gene>
<evidence type="ECO:0000313" key="2">
    <source>
        <dbReference type="EMBL" id="BCL59587.1"/>
    </source>
</evidence>
<dbReference type="Proteomes" id="UP000826725">
    <property type="component" value="Chromosome"/>
</dbReference>
<reference evidence="2" key="1">
    <citation type="submission" date="2020-09" db="EMBL/GenBank/DDBJ databases">
        <title>Desulfogranum mesoprofundum gen. nov., sp. nov., a novel mesophilic, sulfate-reducing chemolithoautotroph isolated from a deep-sea hydrothermal vent chimney in the Suiyo Seamount.</title>
        <authorList>
            <person name="Hashimoto Y."/>
            <person name="Nakagawa S."/>
        </authorList>
    </citation>
    <scope>NUCLEOTIDE SEQUENCE</scope>
    <source>
        <strain evidence="2">KT2</strain>
    </source>
</reference>
<dbReference type="EMBL" id="AP024086">
    <property type="protein sequence ID" value="BCL59587.1"/>
    <property type="molecule type" value="Genomic_DNA"/>
</dbReference>
<name>A0A8D5JKI8_9BACT</name>
<evidence type="ECO:0000259" key="1">
    <source>
        <dbReference type="Pfam" id="PF02811"/>
    </source>
</evidence>
<dbReference type="Pfam" id="PF02811">
    <property type="entry name" value="PHP"/>
    <property type="match status" value="1"/>
</dbReference>
<feature type="domain" description="PHP" evidence="1">
    <location>
        <begin position="6"/>
        <end position="83"/>
    </location>
</feature>
<keyword evidence="3" id="KW-1185">Reference proteome</keyword>
<dbReference type="AlphaFoldDB" id="A0A8D5JKI8"/>
<dbReference type="RefSeq" id="WP_228855795.1">
    <property type="nucleotide sequence ID" value="NZ_AP024086.1"/>
</dbReference>
<organism evidence="2 3">
    <name type="scientific">Desulfomarina profundi</name>
    <dbReference type="NCBI Taxonomy" id="2772557"/>
    <lineage>
        <taxon>Bacteria</taxon>
        <taxon>Pseudomonadati</taxon>
        <taxon>Thermodesulfobacteriota</taxon>
        <taxon>Desulfobulbia</taxon>
        <taxon>Desulfobulbales</taxon>
        <taxon>Desulfobulbaceae</taxon>
        <taxon>Desulfomarina</taxon>
    </lineage>
</organism>
<dbReference type="GO" id="GO:0003824">
    <property type="term" value="F:catalytic activity"/>
    <property type="evidence" value="ECO:0007669"/>
    <property type="project" value="InterPro"/>
</dbReference>
<proteinExistence type="predicted"/>
<dbReference type="KEGG" id="dbk:DGMP_02800"/>
<evidence type="ECO:0000313" key="3">
    <source>
        <dbReference type="Proteomes" id="UP000826725"/>
    </source>
</evidence>